<dbReference type="GO" id="GO:0003677">
    <property type="term" value="F:DNA binding"/>
    <property type="evidence" value="ECO:0007669"/>
    <property type="project" value="InterPro"/>
</dbReference>
<comment type="similarity">
    <text evidence="1">Belongs to the ros/MucR family.</text>
</comment>
<keyword evidence="3" id="KW-1185">Reference proteome</keyword>
<name>A0A927HZA3_9HYPH</name>
<proteinExistence type="inferred from homology"/>
<dbReference type="InterPro" id="IPR041920">
    <property type="entry name" value="ROS/MUCR_sf"/>
</dbReference>
<reference evidence="2" key="1">
    <citation type="submission" date="2020-09" db="EMBL/GenBank/DDBJ databases">
        <title>Bosea spartocytisi sp. nov. a root nodule endophyte of Spartocytisus supranubius in the high mountain ecosystem fo the Teide National Park (Canary Islands, Spain).</title>
        <authorList>
            <person name="Pulido-Suarez L."/>
            <person name="Peix A."/>
            <person name="Igual J.M."/>
            <person name="Socas-Perez N."/>
            <person name="Velazquez E."/>
            <person name="Flores-Felix J.D."/>
            <person name="Leon-Barrios M."/>
        </authorList>
    </citation>
    <scope>NUCLEOTIDE SEQUENCE</scope>
    <source>
        <strain evidence="2">SSUT16</strain>
    </source>
</reference>
<dbReference type="Proteomes" id="UP000619295">
    <property type="component" value="Unassembled WGS sequence"/>
</dbReference>
<dbReference type="GO" id="GO:0008270">
    <property type="term" value="F:zinc ion binding"/>
    <property type="evidence" value="ECO:0007669"/>
    <property type="project" value="InterPro"/>
</dbReference>
<dbReference type="EMBL" id="JACXWY010000010">
    <property type="protein sequence ID" value="MBD3847375.1"/>
    <property type="molecule type" value="Genomic_DNA"/>
</dbReference>
<dbReference type="RefSeq" id="WP_089172843.1">
    <property type="nucleotide sequence ID" value="NZ_JACXWY010000010.1"/>
</dbReference>
<dbReference type="GO" id="GO:0006355">
    <property type="term" value="P:regulation of DNA-templated transcription"/>
    <property type="evidence" value="ECO:0007669"/>
    <property type="project" value="InterPro"/>
</dbReference>
<dbReference type="Pfam" id="PF05443">
    <property type="entry name" value="ROS_MUCR"/>
    <property type="match status" value="1"/>
</dbReference>
<dbReference type="AlphaFoldDB" id="A0A927HZA3"/>
<dbReference type="InterPro" id="IPR008807">
    <property type="entry name" value="ROS_MUCR"/>
</dbReference>
<organism evidence="2 3">
    <name type="scientific">Bosea spartocytisi</name>
    <dbReference type="NCBI Taxonomy" id="2773451"/>
    <lineage>
        <taxon>Bacteria</taxon>
        <taxon>Pseudomonadati</taxon>
        <taxon>Pseudomonadota</taxon>
        <taxon>Alphaproteobacteria</taxon>
        <taxon>Hyphomicrobiales</taxon>
        <taxon>Boseaceae</taxon>
        <taxon>Bosea</taxon>
    </lineage>
</organism>
<protein>
    <submittedName>
        <fullName evidence="2">MucR family transcriptional regulator</fullName>
    </submittedName>
</protein>
<evidence type="ECO:0000313" key="3">
    <source>
        <dbReference type="Proteomes" id="UP000619295"/>
    </source>
</evidence>
<dbReference type="Gene3D" id="1.10.10.1550">
    <property type="entry name" value="ROS/MUCR transcriptional regulator protein"/>
    <property type="match status" value="1"/>
</dbReference>
<evidence type="ECO:0000313" key="2">
    <source>
        <dbReference type="EMBL" id="MBD3847375.1"/>
    </source>
</evidence>
<accession>A0A927HZA3</accession>
<gene>
    <name evidence="2" type="ORF">IED13_16855</name>
</gene>
<comment type="caution">
    <text evidence="2">The sequence shown here is derived from an EMBL/GenBank/DDBJ whole genome shotgun (WGS) entry which is preliminary data.</text>
</comment>
<sequence>MKRYLSTRYGLTSAQYRYKWNLPAHYPMVAPSYAKARSQLARSQGPAAAKSPAQAHG</sequence>
<evidence type="ECO:0000256" key="1">
    <source>
        <dbReference type="ARBA" id="ARBA00007031"/>
    </source>
</evidence>